<evidence type="ECO:0000313" key="3">
    <source>
        <dbReference type="Proteomes" id="UP000236379"/>
    </source>
</evidence>
<name>A0A2K3V0T6_9DEIO</name>
<dbReference type="Proteomes" id="UP000236379">
    <property type="component" value="Unassembled WGS sequence"/>
</dbReference>
<sequence length="117" mass="12387">MRRPGHIPLVSPLWQARLAAWPGLLTLLSVLAVVLGTPTPTPEGSSRLSASNVAPALPELRAAPQPAPATPLQAPPAPEPFRLTRPPLATLLPGWFWVNPVRPLDLAVLGRHQTDGG</sequence>
<dbReference type="RefSeq" id="WP_103312831.1">
    <property type="nucleotide sequence ID" value="NZ_PPPD01000001.1"/>
</dbReference>
<feature type="compositionally biased region" description="Pro residues" evidence="1">
    <location>
        <begin position="65"/>
        <end position="79"/>
    </location>
</feature>
<proteinExistence type="predicted"/>
<feature type="region of interest" description="Disordered" evidence="1">
    <location>
        <begin position="61"/>
        <end position="81"/>
    </location>
</feature>
<dbReference type="EMBL" id="PPPD01000001">
    <property type="protein sequence ID" value="PNY82397.1"/>
    <property type="molecule type" value="Genomic_DNA"/>
</dbReference>
<protein>
    <submittedName>
        <fullName evidence="2">Uncharacterized protein</fullName>
    </submittedName>
</protein>
<reference evidence="2 3" key="1">
    <citation type="submission" date="2018-01" db="EMBL/GenBank/DDBJ databases">
        <title>Deinococcus koreensis sp. nov., a radiation-resistant bacterium isolated from river water.</title>
        <authorList>
            <person name="Choi A."/>
        </authorList>
    </citation>
    <scope>NUCLEOTIDE SEQUENCE [LARGE SCALE GENOMIC DNA]</scope>
    <source>
        <strain evidence="2 3">SJW1-2</strain>
    </source>
</reference>
<organism evidence="2 3">
    <name type="scientific">Deinococcus koreensis</name>
    <dbReference type="NCBI Taxonomy" id="2054903"/>
    <lineage>
        <taxon>Bacteria</taxon>
        <taxon>Thermotogati</taxon>
        <taxon>Deinococcota</taxon>
        <taxon>Deinococci</taxon>
        <taxon>Deinococcales</taxon>
        <taxon>Deinococcaceae</taxon>
        <taxon>Deinococcus</taxon>
    </lineage>
</organism>
<comment type="caution">
    <text evidence="2">The sequence shown here is derived from an EMBL/GenBank/DDBJ whole genome shotgun (WGS) entry which is preliminary data.</text>
</comment>
<dbReference type="AlphaFoldDB" id="A0A2K3V0T6"/>
<keyword evidence="3" id="KW-1185">Reference proteome</keyword>
<evidence type="ECO:0000256" key="1">
    <source>
        <dbReference type="SAM" id="MobiDB-lite"/>
    </source>
</evidence>
<gene>
    <name evidence="2" type="ORF">CVO96_14465</name>
</gene>
<evidence type="ECO:0000313" key="2">
    <source>
        <dbReference type="EMBL" id="PNY82397.1"/>
    </source>
</evidence>
<accession>A0A2K3V0T6</accession>